<keyword evidence="26" id="KW-1185">Reference proteome</keyword>
<comment type="subcellular location">
    <subcellularLocation>
        <location evidence="2 20">Nucleus</location>
    </subcellularLocation>
</comment>
<dbReference type="OrthoDB" id="9049620at2759"/>
<keyword evidence="8 20" id="KW-0479">Metal-binding</keyword>
<dbReference type="NCBIfam" id="TIGR00599">
    <property type="entry name" value="rad18"/>
    <property type="match status" value="1"/>
</dbReference>
<keyword evidence="13 20" id="KW-0238">DNA-binding</keyword>
<evidence type="ECO:0000256" key="3">
    <source>
        <dbReference type="ARBA" id="ARBA00004906"/>
    </source>
</evidence>
<evidence type="ECO:0000256" key="7">
    <source>
        <dbReference type="ARBA" id="ARBA00022679"/>
    </source>
</evidence>
<dbReference type="EMBL" id="PVWQ01000006">
    <property type="protein sequence ID" value="RDW79196.1"/>
    <property type="molecule type" value="Genomic_DNA"/>
</dbReference>
<dbReference type="GO" id="GO:0006301">
    <property type="term" value="P:DNA damage tolerance"/>
    <property type="evidence" value="ECO:0007669"/>
    <property type="project" value="InterPro"/>
</dbReference>
<dbReference type="InterPro" id="IPR013083">
    <property type="entry name" value="Znf_RING/FYVE/PHD"/>
</dbReference>
<dbReference type="PROSITE" id="PS51908">
    <property type="entry name" value="ZF_UBZ4"/>
    <property type="match status" value="1"/>
</dbReference>
<dbReference type="InterPro" id="IPR003034">
    <property type="entry name" value="SAP_dom"/>
</dbReference>
<evidence type="ECO:0000256" key="19">
    <source>
        <dbReference type="PROSITE-ProRule" id="PRU01256"/>
    </source>
</evidence>
<dbReference type="InterPro" id="IPR039577">
    <property type="entry name" value="Rad18"/>
</dbReference>
<dbReference type="GeneID" id="38116418"/>
<dbReference type="InterPro" id="IPR004580">
    <property type="entry name" value="Rad18_fungi"/>
</dbReference>
<dbReference type="GO" id="GO:0003697">
    <property type="term" value="F:single-stranded DNA binding"/>
    <property type="evidence" value="ECO:0007669"/>
    <property type="project" value="UniProtKB-UniRule"/>
</dbReference>
<dbReference type="GO" id="GO:0061630">
    <property type="term" value="F:ubiquitin protein ligase activity"/>
    <property type="evidence" value="ECO:0007669"/>
    <property type="project" value="UniProtKB-UniRule"/>
</dbReference>
<feature type="region of interest" description="Disordered" evidence="21">
    <location>
        <begin position="211"/>
        <end position="230"/>
    </location>
</feature>
<evidence type="ECO:0000256" key="6">
    <source>
        <dbReference type="ARBA" id="ARBA00015551"/>
    </source>
</evidence>
<gene>
    <name evidence="25" type="ORF">DSM5745_06048</name>
</gene>
<keyword evidence="10 18" id="KW-0863">Zinc-finger</keyword>
<feature type="region of interest" description="Disordered" evidence="21">
    <location>
        <begin position="128"/>
        <end position="155"/>
    </location>
</feature>
<evidence type="ECO:0000256" key="21">
    <source>
        <dbReference type="SAM" id="MobiDB-lite"/>
    </source>
</evidence>
<evidence type="ECO:0000259" key="22">
    <source>
        <dbReference type="PROSITE" id="PS50089"/>
    </source>
</evidence>
<comment type="similarity">
    <text evidence="4 20">Belongs to the RAD18 family.</text>
</comment>
<dbReference type="Pfam" id="PF13923">
    <property type="entry name" value="zf-C3HC4_2"/>
    <property type="match status" value="1"/>
</dbReference>
<dbReference type="EC" id="2.3.2.27" evidence="5 20"/>
<dbReference type="SMART" id="SM00513">
    <property type="entry name" value="SAP"/>
    <property type="match status" value="1"/>
</dbReference>
<comment type="catalytic activity">
    <reaction evidence="1 20">
        <text>S-ubiquitinyl-[E2 ubiquitin-conjugating enzyme]-L-cysteine + [acceptor protein]-L-lysine = [E2 ubiquitin-conjugating enzyme]-L-cysteine + N(6)-ubiquitinyl-[acceptor protein]-L-lysine.</text>
        <dbReference type="EC" id="2.3.2.27"/>
    </reaction>
</comment>
<evidence type="ECO:0000256" key="10">
    <source>
        <dbReference type="ARBA" id="ARBA00022771"/>
    </source>
</evidence>
<dbReference type="AlphaFoldDB" id="A0A3D8RYT1"/>
<comment type="caution">
    <text evidence="25">The sequence shown here is derived from an EMBL/GenBank/DDBJ whole genome shotgun (WGS) entry which is preliminary data.</text>
</comment>
<comment type="function">
    <text evidence="16 20">E3 RING-finger protein, member of the UBC2/RAD6 epistasis group. Associates to the E2 ubiquitin conjugating enzyme UBC2/RAD6 to form the UBC2-RAD18 ubiquitin ligase complex involved in postreplicative repair (PRR) of damaged DNA.</text>
</comment>
<evidence type="ECO:0000256" key="5">
    <source>
        <dbReference type="ARBA" id="ARBA00012483"/>
    </source>
</evidence>
<feature type="region of interest" description="Disordered" evidence="21">
    <location>
        <begin position="431"/>
        <end position="462"/>
    </location>
</feature>
<keyword evidence="12 20" id="KW-0862">Zinc</keyword>
<keyword evidence="14 19" id="KW-0234">DNA repair</keyword>
<organism evidence="25 26">
    <name type="scientific">Aspergillus mulundensis</name>
    <dbReference type="NCBI Taxonomy" id="1810919"/>
    <lineage>
        <taxon>Eukaryota</taxon>
        <taxon>Fungi</taxon>
        <taxon>Dikarya</taxon>
        <taxon>Ascomycota</taxon>
        <taxon>Pezizomycotina</taxon>
        <taxon>Eurotiomycetes</taxon>
        <taxon>Eurotiomycetidae</taxon>
        <taxon>Eurotiales</taxon>
        <taxon>Aspergillaceae</taxon>
        <taxon>Aspergillus</taxon>
        <taxon>Aspergillus subgen. Nidulantes</taxon>
    </lineage>
</organism>
<accession>A0A3D8RYT1</accession>
<dbReference type="Pfam" id="PF02037">
    <property type="entry name" value="SAP"/>
    <property type="match status" value="1"/>
</dbReference>
<evidence type="ECO:0000256" key="18">
    <source>
        <dbReference type="PROSITE-ProRule" id="PRU00175"/>
    </source>
</evidence>
<dbReference type="InterPro" id="IPR017907">
    <property type="entry name" value="Znf_RING_CS"/>
</dbReference>
<dbReference type="SUPFAM" id="SSF57850">
    <property type="entry name" value="RING/U-box"/>
    <property type="match status" value="1"/>
</dbReference>
<dbReference type="PROSITE" id="PS50800">
    <property type="entry name" value="SAP"/>
    <property type="match status" value="1"/>
</dbReference>
<dbReference type="Proteomes" id="UP000256690">
    <property type="component" value="Unassembled WGS sequence"/>
</dbReference>
<evidence type="ECO:0000256" key="12">
    <source>
        <dbReference type="ARBA" id="ARBA00022833"/>
    </source>
</evidence>
<dbReference type="PROSITE" id="PS50089">
    <property type="entry name" value="ZF_RING_2"/>
    <property type="match status" value="1"/>
</dbReference>
<dbReference type="PANTHER" id="PTHR14134:SF2">
    <property type="entry name" value="E3 UBIQUITIN-PROTEIN LIGASE RAD18"/>
    <property type="match status" value="1"/>
</dbReference>
<evidence type="ECO:0000256" key="16">
    <source>
        <dbReference type="ARBA" id="ARBA00054102"/>
    </source>
</evidence>
<comment type="subunit">
    <text evidence="17 20">Interacts with E2 UBC2, forming a complex with ubiquitin ligase activity.</text>
</comment>
<comment type="pathway">
    <text evidence="3 20">Protein modification; protein ubiquitination.</text>
</comment>
<dbReference type="InterPro" id="IPR006642">
    <property type="entry name" value="Rad18_UBZ4"/>
</dbReference>
<feature type="region of interest" description="Disordered" evidence="21">
    <location>
        <begin position="352"/>
        <end position="384"/>
    </location>
</feature>
<dbReference type="GO" id="GO:0006281">
    <property type="term" value="P:DNA repair"/>
    <property type="evidence" value="ECO:0007669"/>
    <property type="project" value="UniProtKB-KW"/>
</dbReference>
<evidence type="ECO:0000256" key="15">
    <source>
        <dbReference type="ARBA" id="ARBA00023242"/>
    </source>
</evidence>
<dbReference type="Gene3D" id="3.30.40.10">
    <property type="entry name" value="Zinc/RING finger domain, C3HC4 (zinc finger)"/>
    <property type="match status" value="1"/>
</dbReference>
<protein>
    <recommendedName>
        <fullName evidence="6 20">Postreplication repair E3 ubiquitin-protein ligase RAD18</fullName>
        <ecNumber evidence="5 20">2.3.2.27</ecNumber>
    </recommendedName>
    <alternativeName>
        <fullName evidence="20">RING-type E3 ubiquitin transferase RAD18</fullName>
    </alternativeName>
</protein>
<evidence type="ECO:0000256" key="4">
    <source>
        <dbReference type="ARBA" id="ARBA00009506"/>
    </source>
</evidence>
<feature type="domain" description="SAP" evidence="23">
    <location>
        <begin position="238"/>
        <end position="272"/>
    </location>
</feature>
<dbReference type="UniPathway" id="UPA00143"/>
<dbReference type="InterPro" id="IPR001841">
    <property type="entry name" value="Znf_RING"/>
</dbReference>
<proteinExistence type="inferred from homology"/>
<evidence type="ECO:0000259" key="24">
    <source>
        <dbReference type="PROSITE" id="PS51908"/>
    </source>
</evidence>
<evidence type="ECO:0000256" key="8">
    <source>
        <dbReference type="ARBA" id="ARBA00022723"/>
    </source>
</evidence>
<dbReference type="PROSITE" id="PS00518">
    <property type="entry name" value="ZF_RING_1"/>
    <property type="match status" value="1"/>
</dbReference>
<keyword evidence="7 20" id="KW-0808">Transferase</keyword>
<evidence type="ECO:0000256" key="11">
    <source>
        <dbReference type="ARBA" id="ARBA00022786"/>
    </source>
</evidence>
<evidence type="ECO:0000256" key="17">
    <source>
        <dbReference type="ARBA" id="ARBA00066140"/>
    </source>
</evidence>
<evidence type="ECO:0000256" key="2">
    <source>
        <dbReference type="ARBA" id="ARBA00004123"/>
    </source>
</evidence>
<evidence type="ECO:0000256" key="14">
    <source>
        <dbReference type="ARBA" id="ARBA00023204"/>
    </source>
</evidence>
<dbReference type="STRING" id="1810919.A0A3D8RYT1"/>
<dbReference type="SMART" id="SM00734">
    <property type="entry name" value="ZnF_Rad18"/>
    <property type="match status" value="1"/>
</dbReference>
<keyword evidence="11 20" id="KW-0833">Ubl conjugation pathway</keyword>
<evidence type="ECO:0000256" key="20">
    <source>
        <dbReference type="RuleBase" id="RU368093"/>
    </source>
</evidence>
<dbReference type="GO" id="GO:0005634">
    <property type="term" value="C:nucleus"/>
    <property type="evidence" value="ECO:0007669"/>
    <property type="project" value="UniProtKB-SubCell"/>
</dbReference>
<dbReference type="PANTHER" id="PTHR14134">
    <property type="entry name" value="E3 UBIQUITIN-PROTEIN LIGASE RAD18"/>
    <property type="match status" value="1"/>
</dbReference>
<dbReference type="SMART" id="SM00184">
    <property type="entry name" value="RING"/>
    <property type="match status" value="1"/>
</dbReference>
<sequence length="462" mass="50474">MEPTFDIPDSTDWLETPLTLLAPFESFLRCQVCKDFFDNPVITSCSHTFCSLCIRRCLSTEGKCPACRSSDQELKLRRNWAVQELVEGFKNARPSILQLAKKASTGGDAGAAVASEEPALKKRKIEPNGNEVATDGPAEDGIRTRSRSRGVARQAPAAPIEIMDDVEDDEYIPEDGLVPCPICGRRMKEEAVFRHLDTCTGVAETSKPAAFGSLASGSRRPLPVPTGKPPERLPAINYSLLKDTMLRKKLKDLGIPNWGPRPLLQRRHTEWMNLWNANCDSRTPKPKRELLRELDIWERAQGGSSVTLTDTTSSVMNKDFNTGEWSANYDTDFKALIANARKRNDAAVRSTIPNASQDGSNASQNTQSIGQSSEATTSAQAVNEEGSTNIQNIVVNRTEVQAVTESPQALNEISAAVKLPSNIVTETAVQTTSSAHSDASIDLRNGPSSEAEVQRYLNDGNS</sequence>
<keyword evidence="15 20" id="KW-0539">Nucleus</keyword>
<dbReference type="RefSeq" id="XP_026603896.1">
    <property type="nucleotide sequence ID" value="XM_026748064.1"/>
</dbReference>
<evidence type="ECO:0000313" key="25">
    <source>
        <dbReference type="EMBL" id="RDW79196.1"/>
    </source>
</evidence>
<keyword evidence="9 19" id="KW-0227">DNA damage</keyword>
<dbReference type="GO" id="GO:0097505">
    <property type="term" value="C:Rad6-Rad18 complex"/>
    <property type="evidence" value="ECO:0007669"/>
    <property type="project" value="TreeGrafter"/>
</dbReference>
<dbReference type="FunFam" id="3.30.40.10:FF:000172">
    <property type="entry name" value="E3 ubiquitin-protein ligase RAD18"/>
    <property type="match status" value="1"/>
</dbReference>
<evidence type="ECO:0000259" key="23">
    <source>
        <dbReference type="PROSITE" id="PS50800"/>
    </source>
</evidence>
<reference evidence="25 26" key="1">
    <citation type="journal article" date="2018" name="IMA Fungus">
        <title>IMA Genome-F 9: Draft genome sequence of Annulohypoxylon stygium, Aspergillus mulundensis, Berkeleyomyces basicola (syn. Thielaviopsis basicola), Ceratocystis smalleyi, two Cercospora beticola strains, Coleophoma cylindrospora, Fusarium fracticaudum, Phialophora cf. hyalina, and Morchella septimelata.</title>
        <authorList>
            <person name="Wingfield B.D."/>
            <person name="Bills G.F."/>
            <person name="Dong Y."/>
            <person name="Huang W."/>
            <person name="Nel W.J."/>
            <person name="Swalarsk-Parry B.S."/>
            <person name="Vaghefi N."/>
            <person name="Wilken P.M."/>
            <person name="An Z."/>
            <person name="de Beer Z.W."/>
            <person name="De Vos L."/>
            <person name="Chen L."/>
            <person name="Duong T.A."/>
            <person name="Gao Y."/>
            <person name="Hammerbacher A."/>
            <person name="Kikkert J.R."/>
            <person name="Li Y."/>
            <person name="Li H."/>
            <person name="Li K."/>
            <person name="Li Q."/>
            <person name="Liu X."/>
            <person name="Ma X."/>
            <person name="Naidoo K."/>
            <person name="Pethybridge S.J."/>
            <person name="Sun J."/>
            <person name="Steenkamp E.T."/>
            <person name="van der Nest M.A."/>
            <person name="van Wyk S."/>
            <person name="Wingfield M.J."/>
            <person name="Xiong C."/>
            <person name="Yue Q."/>
            <person name="Zhang X."/>
        </authorList>
    </citation>
    <scope>NUCLEOTIDE SEQUENCE [LARGE SCALE GENOMIC DNA]</scope>
    <source>
        <strain evidence="25 26">DSM 5745</strain>
    </source>
</reference>
<evidence type="ECO:0000256" key="9">
    <source>
        <dbReference type="ARBA" id="ARBA00022763"/>
    </source>
</evidence>
<feature type="domain" description="UBZ4-type" evidence="24">
    <location>
        <begin position="177"/>
        <end position="204"/>
    </location>
</feature>
<name>A0A3D8RYT1_9EURO</name>
<evidence type="ECO:0000256" key="1">
    <source>
        <dbReference type="ARBA" id="ARBA00000900"/>
    </source>
</evidence>
<evidence type="ECO:0000313" key="26">
    <source>
        <dbReference type="Proteomes" id="UP000256690"/>
    </source>
</evidence>
<dbReference type="GO" id="GO:0006513">
    <property type="term" value="P:protein monoubiquitination"/>
    <property type="evidence" value="ECO:0007669"/>
    <property type="project" value="InterPro"/>
</dbReference>
<dbReference type="GO" id="GO:0008270">
    <property type="term" value="F:zinc ion binding"/>
    <property type="evidence" value="ECO:0007669"/>
    <property type="project" value="UniProtKB-KW"/>
</dbReference>
<evidence type="ECO:0000256" key="13">
    <source>
        <dbReference type="ARBA" id="ARBA00023125"/>
    </source>
</evidence>
<feature type="domain" description="RING-type" evidence="22">
    <location>
        <begin position="30"/>
        <end position="68"/>
    </location>
</feature>